<feature type="chain" id="PRO_5008758436" evidence="1">
    <location>
        <begin position="29"/>
        <end position="95"/>
    </location>
</feature>
<feature type="signal peptide" evidence="1">
    <location>
        <begin position="1"/>
        <end position="28"/>
    </location>
</feature>
<reference evidence="3" key="2">
    <citation type="journal article" date="2018" name="Plant J.">
        <title>The Sorghum bicolor reference genome: improved assembly, gene annotations, a transcriptome atlas, and signatures of genome organization.</title>
        <authorList>
            <person name="McCormick R.F."/>
            <person name="Truong S.K."/>
            <person name="Sreedasyam A."/>
            <person name="Jenkins J."/>
            <person name="Shu S."/>
            <person name="Sims D."/>
            <person name="Kennedy M."/>
            <person name="Amirebrahimi M."/>
            <person name="Weers B.D."/>
            <person name="McKinley B."/>
            <person name="Mattison A."/>
            <person name="Morishige D.T."/>
            <person name="Grimwood J."/>
            <person name="Schmutz J."/>
            <person name="Mullet J.E."/>
        </authorList>
    </citation>
    <scope>NUCLEOTIDE SEQUENCE [LARGE SCALE GENOMIC DNA]</scope>
    <source>
        <strain evidence="3">cv. BTx623</strain>
    </source>
</reference>
<dbReference type="Proteomes" id="UP000000768">
    <property type="component" value="Chromosome 1"/>
</dbReference>
<dbReference type="InParanoid" id="C5WU24"/>
<evidence type="ECO:0000313" key="3">
    <source>
        <dbReference type="Proteomes" id="UP000000768"/>
    </source>
</evidence>
<gene>
    <name evidence="2" type="ORF">SORBI_3001G027200</name>
</gene>
<keyword evidence="3" id="KW-1185">Reference proteome</keyword>
<dbReference type="AlphaFoldDB" id="C5WU24"/>
<reference evidence="2 3" key="1">
    <citation type="journal article" date="2009" name="Nature">
        <title>The Sorghum bicolor genome and the diversification of grasses.</title>
        <authorList>
            <person name="Paterson A.H."/>
            <person name="Bowers J.E."/>
            <person name="Bruggmann R."/>
            <person name="Dubchak I."/>
            <person name="Grimwood J."/>
            <person name="Gundlach H."/>
            <person name="Haberer G."/>
            <person name="Hellsten U."/>
            <person name="Mitros T."/>
            <person name="Poliakov A."/>
            <person name="Schmutz J."/>
            <person name="Spannagl M."/>
            <person name="Tang H."/>
            <person name="Wang X."/>
            <person name="Wicker T."/>
            <person name="Bharti A.K."/>
            <person name="Chapman J."/>
            <person name="Feltus F.A."/>
            <person name="Gowik U."/>
            <person name="Grigoriev I.V."/>
            <person name="Lyons E."/>
            <person name="Maher C.A."/>
            <person name="Martis M."/>
            <person name="Narechania A."/>
            <person name="Otillar R.P."/>
            <person name="Penning B.W."/>
            <person name="Salamov A.A."/>
            <person name="Wang Y."/>
            <person name="Zhang L."/>
            <person name="Carpita N.C."/>
            <person name="Freeling M."/>
            <person name="Gingle A.R."/>
            <person name="Hash C.T."/>
            <person name="Keller B."/>
            <person name="Klein P."/>
            <person name="Kresovich S."/>
            <person name="McCann M.C."/>
            <person name="Ming R."/>
            <person name="Peterson D.G."/>
            <person name="Mehboob-ur-Rahman"/>
            <person name="Ware D."/>
            <person name="Westhoff P."/>
            <person name="Mayer K.F."/>
            <person name="Messing J."/>
            <person name="Rokhsar D.S."/>
        </authorList>
    </citation>
    <scope>NUCLEOTIDE SEQUENCE [LARGE SCALE GENOMIC DNA]</scope>
    <source>
        <strain evidence="3">cv. BTx623</strain>
    </source>
</reference>
<dbReference type="HOGENOM" id="CLU_059493_4_0_1"/>
<name>C5WU24_SORBI</name>
<accession>C5WU24</accession>
<dbReference type="Gramene" id="EER90589">
    <property type="protein sequence ID" value="EER90589"/>
    <property type="gene ID" value="SORBI_3001G027200"/>
</dbReference>
<dbReference type="EMBL" id="CM000760">
    <property type="protein sequence ID" value="EER90589.2"/>
    <property type="molecule type" value="Genomic_DNA"/>
</dbReference>
<proteinExistence type="predicted"/>
<evidence type="ECO:0000313" key="2">
    <source>
        <dbReference type="EMBL" id="EER90589.2"/>
    </source>
</evidence>
<sequence>MAKLANLTALLLLVAMAMAMATISSVHGARTLERVDQVTILDPSTVAKPLKAPSSTLEVEALLPFDGLFEEAADGPIAARYLATDCTRKTPAFGP</sequence>
<evidence type="ECO:0000256" key="1">
    <source>
        <dbReference type="SAM" id="SignalP"/>
    </source>
</evidence>
<dbReference type="KEGG" id="sbi:8079688"/>
<protein>
    <submittedName>
        <fullName evidence="2">Uncharacterized protein</fullName>
    </submittedName>
</protein>
<dbReference type="OMA" id="YDLATDC"/>
<organism evidence="2 3">
    <name type="scientific">Sorghum bicolor</name>
    <name type="common">Sorghum</name>
    <name type="synonym">Sorghum vulgare</name>
    <dbReference type="NCBI Taxonomy" id="4558"/>
    <lineage>
        <taxon>Eukaryota</taxon>
        <taxon>Viridiplantae</taxon>
        <taxon>Streptophyta</taxon>
        <taxon>Embryophyta</taxon>
        <taxon>Tracheophyta</taxon>
        <taxon>Spermatophyta</taxon>
        <taxon>Magnoliopsida</taxon>
        <taxon>Liliopsida</taxon>
        <taxon>Poales</taxon>
        <taxon>Poaceae</taxon>
        <taxon>PACMAD clade</taxon>
        <taxon>Panicoideae</taxon>
        <taxon>Andropogonodae</taxon>
        <taxon>Andropogoneae</taxon>
        <taxon>Sorghinae</taxon>
        <taxon>Sorghum</taxon>
    </lineage>
</organism>
<keyword evidence="1" id="KW-0732">Signal</keyword>